<dbReference type="SUPFAM" id="SSF56112">
    <property type="entry name" value="Protein kinase-like (PK-like)"/>
    <property type="match status" value="1"/>
</dbReference>
<accession>A0ABQ9YBE2</accession>
<keyword evidence="5" id="KW-1185">Reference proteome</keyword>
<comment type="caution">
    <text evidence="4">The sequence shown here is derived from an EMBL/GenBank/DDBJ whole genome shotgun (WGS) entry which is preliminary data.</text>
</comment>
<keyword evidence="2" id="KW-0472">Membrane</keyword>
<evidence type="ECO:0000313" key="5">
    <source>
        <dbReference type="Proteomes" id="UP001281761"/>
    </source>
</evidence>
<name>A0ABQ9YBE2_9EUKA</name>
<dbReference type="SUPFAM" id="SSF51126">
    <property type="entry name" value="Pectin lyase-like"/>
    <property type="match status" value="1"/>
</dbReference>
<dbReference type="InterPro" id="IPR011050">
    <property type="entry name" value="Pectin_lyase_fold/virulence"/>
</dbReference>
<organism evidence="4 5">
    <name type="scientific">Blattamonas nauphoetae</name>
    <dbReference type="NCBI Taxonomy" id="2049346"/>
    <lineage>
        <taxon>Eukaryota</taxon>
        <taxon>Metamonada</taxon>
        <taxon>Preaxostyla</taxon>
        <taxon>Oxymonadida</taxon>
        <taxon>Blattamonas</taxon>
    </lineage>
</organism>
<feature type="compositionally biased region" description="Polar residues" evidence="1">
    <location>
        <begin position="1569"/>
        <end position="1578"/>
    </location>
</feature>
<keyword evidence="2" id="KW-0812">Transmembrane</keyword>
<evidence type="ECO:0000259" key="3">
    <source>
        <dbReference type="PROSITE" id="PS50011"/>
    </source>
</evidence>
<dbReference type="EMBL" id="JARBJD010000018">
    <property type="protein sequence ID" value="KAK2961096.1"/>
    <property type="molecule type" value="Genomic_DNA"/>
</dbReference>
<dbReference type="InterPro" id="IPR011009">
    <property type="entry name" value="Kinase-like_dom_sf"/>
</dbReference>
<proteinExistence type="predicted"/>
<dbReference type="Gene3D" id="1.10.510.10">
    <property type="entry name" value="Transferase(Phosphotransferase) domain 1"/>
    <property type="match status" value="1"/>
</dbReference>
<feature type="domain" description="Protein kinase" evidence="3">
    <location>
        <begin position="1213"/>
        <end position="1554"/>
    </location>
</feature>
<feature type="transmembrane region" description="Helical" evidence="2">
    <location>
        <begin position="1248"/>
        <end position="1270"/>
    </location>
</feature>
<evidence type="ECO:0000313" key="4">
    <source>
        <dbReference type="EMBL" id="KAK2961096.1"/>
    </source>
</evidence>
<evidence type="ECO:0000256" key="2">
    <source>
        <dbReference type="SAM" id="Phobius"/>
    </source>
</evidence>
<feature type="region of interest" description="Disordered" evidence="1">
    <location>
        <begin position="1555"/>
        <end position="1578"/>
    </location>
</feature>
<gene>
    <name evidence="4" type="ORF">BLNAU_3864</name>
</gene>
<keyword evidence="2" id="KW-1133">Transmembrane helix</keyword>
<dbReference type="Proteomes" id="UP001281761">
    <property type="component" value="Unassembled WGS sequence"/>
</dbReference>
<dbReference type="Pfam" id="PF00069">
    <property type="entry name" value="Pkinase"/>
    <property type="match status" value="1"/>
</dbReference>
<dbReference type="InterPro" id="IPR000719">
    <property type="entry name" value="Prot_kinase_dom"/>
</dbReference>
<protein>
    <recommendedName>
        <fullName evidence="3">Protein kinase domain-containing protein</fullName>
    </recommendedName>
</protein>
<dbReference type="PROSITE" id="PS50011">
    <property type="entry name" value="PROTEIN_KINASE_DOM"/>
    <property type="match status" value="1"/>
</dbReference>
<evidence type="ECO:0000256" key="1">
    <source>
        <dbReference type="SAM" id="MobiDB-lite"/>
    </source>
</evidence>
<reference evidence="4 5" key="1">
    <citation type="journal article" date="2022" name="bioRxiv">
        <title>Genomics of Preaxostyla Flagellates Illuminates Evolutionary Transitions and the Path Towards Mitochondrial Loss.</title>
        <authorList>
            <person name="Novak L.V.F."/>
            <person name="Treitli S.C."/>
            <person name="Pyrih J."/>
            <person name="Halakuc P."/>
            <person name="Pipaliya S.V."/>
            <person name="Vacek V."/>
            <person name="Brzon O."/>
            <person name="Soukal P."/>
            <person name="Eme L."/>
            <person name="Dacks J.B."/>
            <person name="Karnkowska A."/>
            <person name="Elias M."/>
            <person name="Hampl V."/>
        </authorList>
    </citation>
    <scope>NUCLEOTIDE SEQUENCE [LARGE SCALE GENOMIC DNA]</scope>
    <source>
        <strain evidence="4">NAU3</strain>
        <tissue evidence="4">Gut</tissue>
    </source>
</reference>
<sequence length="1578" mass="168456">MGGTLTLSGTVFDFTVRFSSSSALLTQTGGNLDLDTVTIGNVSRTVGGGSVIYSSLSSSEGRMEISGCSFEFVSSSGDGGAILAELGEGSTLTVTDTTFTSCSSSGKGGALSIVLSSTGSFALQTGTSFESCSAASGSAVFVQASSLASAITESSMAFLAPFPLTPTPALLDLYRGWNTASTSDAVPLVLFLAEVGSTGFASSSGSDGELCGFSVYPCSSLSTVQTRLAANGSKTEGKLNPITIQLQTALEQKTSFSCGAHAATITGNTITLSSTGQFTTSSASSSLTLSTLTFLFTSSQSQPAISVAKGEIVVSGCTVGNGVDEIPVTFGSVSGGSLELSGTNMMKSVSTSSPLFVVASGTLKIESGTSLTHSATTRIASLFDLSGGSTTIASLVIPSFTLDSTISVFSLTNTASLSLSSTSFSSISTTSSVTNTDSGAVGSIITANILPTARLTLSTCTFTSCQSSSAAAALLITIVSSPTSNIDQSPVFSLNDCYFANNTHKTSNDVMIITQPPNNEAISIVNTFSDSDMDHLLVNSVATNNLIPFSILFVTREGFDDQNCKLPDVPCSSVEKSLEHCINLEKNNTHALRIIEMEEGTFSVGRWDFGKKNVLVQGESNKNVVMSVQSLTESFVSIEEGIVTLKRFTIDASSSSPDHVLLSVHDGNLDLQFIEIDWASTQIEASPIVVDGGVLSLQQSTFSDVTLSEVTLIDTASLFTTSQCVFSSISRTNESHPIVVCQLSPEHSVSMESTTFQDNQKNKLNRCVLLFGLNDQTFLRSHWEGTFSLGDAPSVVQVVSATADWKDTSFNPYSLLYHFYPRTASITVQNSSLAADHPLCGSTSLPCSTIDQGVLLTAAEVVEIVDEGRLNDVVNLNGENLTVKVHKGFGIIRATGKGSFVNNEFVEPDILTISTLTLDVSGSELDSSESFIRIECGQGLIQTCSVVSAKPIPFTLVSVLKGSMELNKFTVTDLSFTNPGQTAIHVANADNFTLQECFFTNTLSSSNENEADTENICDWTTSLVHIDNSTAHIHFTSISGFSQGALFVSNSTTTIRSSEFSDNSLKHDVYPSFRRNIRCEGGTLNVATLSSGDGHKEGSSAWISKDEDCQFISPVVSQDAPLFIPILLTDSKVELDKSKNFYKLALKGTLFIPCGLSVEVFENISTSKTTFSEGLGKQLEISDLTPTDWTETGLNIIIPHSSLSSTLNNTHEWRIRLIFGNGLSTASFRLKMSLSDDRKAQAKQAMKWLLPVIISAVALLFILIVVILLCRRHRKKKAEKATGSLLQQQELDIQQIVEKDDEFSIPHASLGTTAFVFQDGPESKGNKEQGKNLFVGDELTQYAQDMIPPPPLPSVEVVNCDDQHEVKMIAHYDSLYKRLHSQKPIGLDRHKLKIRVVEALKHIAETDADAQILVRFSPHWVLLNHNDEIFLRTRADTTTLNPTNTATNLNTQSQTVQHEDQRWCAPETTAMKSKQIDTAAAAVFSLGLVLAEIDTGQVPFGETDALNANRMLGTGFLPKTDGMSETAVSLLKRCVAVNPIDRPSFDEVLSSVLAEEGQEPPKPMGNMPIQGQNEAGDV</sequence>